<dbReference type="AlphaFoldDB" id="A0A4R1EU63"/>
<sequence length="645" mass="72901">MAVDRFMKILIYIVLFVIFAIAAVVGGDYFYDQYNASADSSDFSTTNSAINSTTSSVTNSTTKNNSQKLDVAKDTQAVSAIQSKASGNKIDQKGSTALPQLESKAPPHLQRGFDWSLPSYAGEAKYSGLTTERKSTNKAVKNRFLMVLWNQANPQPGVFDFSAFEKKLKSIAPQRALVRLEVNSSCEAPDWALKQMQQTSDKSLIFWDKAYLDTTRPFIQAFAKRYAANPQIIGVQLGLADGEFGKAADSCKDYDNKNGWGEFWMSPPERQEAEQSFGFTPETFEQGTIANIDLYAKAFGKHKNKLAFTNIGTLFTYGEGSDAYNQKLKNIAHYVIDKGLGNRDGAIERWMSYTDKVYGMVFSSFTDGSCRMDFNEDFADKIEGRYWGTENEFYGDSSYVISDVGPIENGPYRFLITSLRTLQMRRNFMSITTSMDKTDHPDYKTQEFLVYLSRVLGKTKENTPDAFVLMGERYIAPYRLADQMDADCVKRDKQKVTVRSFGQWLQESPQNTQVENRPALKVSMPKSENYWYQGFYLPEGIDYEYFAREAKIFSFDVNDKLAEIRCQDGCDVEVKAIFKDTVKTSLSIEVAEGVSQNLETLGDNKIKTATFTLNSRFNNIKQNSDLMLRSGQHAIPLIMLRMNLL</sequence>
<dbReference type="InterPro" id="IPR017853">
    <property type="entry name" value="GH"/>
</dbReference>
<accession>A0A4R1EU63</accession>
<evidence type="ECO:0000313" key="3">
    <source>
        <dbReference type="Proteomes" id="UP000294887"/>
    </source>
</evidence>
<evidence type="ECO:0000313" key="2">
    <source>
        <dbReference type="EMBL" id="TCJ85197.1"/>
    </source>
</evidence>
<keyword evidence="3" id="KW-1185">Reference proteome</keyword>
<reference evidence="2 3" key="1">
    <citation type="submission" date="2019-03" db="EMBL/GenBank/DDBJ databases">
        <title>Genomic Encyclopedia of Type Strains, Phase IV (KMG-IV): sequencing the most valuable type-strain genomes for metagenomic binning, comparative biology and taxonomic classification.</title>
        <authorList>
            <person name="Goeker M."/>
        </authorList>
    </citation>
    <scope>NUCLEOTIDE SEQUENCE [LARGE SCALE GENOMIC DNA]</scope>
    <source>
        <strain evidence="2 3">DSM 24830</strain>
    </source>
</reference>
<protein>
    <recommendedName>
        <fullName evidence="4">Beta-galactosidase-like protein</fullName>
    </recommendedName>
</protein>
<dbReference type="SUPFAM" id="SSF51445">
    <property type="entry name" value="(Trans)glycosidases"/>
    <property type="match status" value="1"/>
</dbReference>
<keyword evidence="1" id="KW-0472">Membrane</keyword>
<dbReference type="Gene3D" id="3.20.20.80">
    <property type="entry name" value="Glycosidases"/>
    <property type="match status" value="1"/>
</dbReference>
<evidence type="ECO:0008006" key="4">
    <source>
        <dbReference type="Google" id="ProtNLM"/>
    </source>
</evidence>
<dbReference type="EMBL" id="SMFQ01000004">
    <property type="protein sequence ID" value="TCJ85197.1"/>
    <property type="molecule type" value="Genomic_DNA"/>
</dbReference>
<dbReference type="Proteomes" id="UP000294887">
    <property type="component" value="Unassembled WGS sequence"/>
</dbReference>
<comment type="caution">
    <text evidence="2">The sequence shown here is derived from an EMBL/GenBank/DDBJ whole genome shotgun (WGS) entry which is preliminary data.</text>
</comment>
<proteinExistence type="predicted"/>
<evidence type="ECO:0000256" key="1">
    <source>
        <dbReference type="SAM" id="Phobius"/>
    </source>
</evidence>
<name>A0A4R1EU63_9GAMM</name>
<gene>
    <name evidence="2" type="ORF">EV695_3164</name>
</gene>
<keyword evidence="1" id="KW-1133">Transmembrane helix</keyword>
<keyword evidence="1" id="KW-0812">Transmembrane</keyword>
<organism evidence="2 3">
    <name type="scientific">Cocleimonas flava</name>
    <dbReference type="NCBI Taxonomy" id="634765"/>
    <lineage>
        <taxon>Bacteria</taxon>
        <taxon>Pseudomonadati</taxon>
        <taxon>Pseudomonadota</taxon>
        <taxon>Gammaproteobacteria</taxon>
        <taxon>Thiotrichales</taxon>
        <taxon>Thiotrichaceae</taxon>
        <taxon>Cocleimonas</taxon>
    </lineage>
</organism>
<feature type="transmembrane region" description="Helical" evidence="1">
    <location>
        <begin position="9"/>
        <end position="31"/>
    </location>
</feature>